<feature type="region of interest" description="Disordered" evidence="1">
    <location>
        <begin position="1"/>
        <end position="45"/>
    </location>
</feature>
<keyword evidence="2" id="KW-0472">Membrane</keyword>
<protein>
    <recommendedName>
        <fullName evidence="3">Tag1-like fifth Ig-like domain-containing protein</fullName>
    </recommendedName>
</protein>
<evidence type="ECO:0000259" key="3">
    <source>
        <dbReference type="Pfam" id="PF26153"/>
    </source>
</evidence>
<proteinExistence type="predicted"/>
<feature type="compositionally biased region" description="Polar residues" evidence="1">
    <location>
        <begin position="22"/>
        <end position="38"/>
    </location>
</feature>
<dbReference type="InterPro" id="IPR046368">
    <property type="entry name" value="Tag1"/>
</dbReference>
<dbReference type="Proteomes" id="UP000193498">
    <property type="component" value="Unassembled WGS sequence"/>
</dbReference>
<keyword evidence="2" id="KW-1133">Transmembrane helix</keyword>
<dbReference type="GO" id="GO:0000329">
    <property type="term" value="C:fungal-type vacuole membrane"/>
    <property type="evidence" value="ECO:0007669"/>
    <property type="project" value="InterPro"/>
</dbReference>
<feature type="domain" description="Tag1-like fifth Ig-like" evidence="3">
    <location>
        <begin position="771"/>
        <end position="880"/>
    </location>
</feature>
<evidence type="ECO:0000313" key="5">
    <source>
        <dbReference type="Proteomes" id="UP000193498"/>
    </source>
</evidence>
<dbReference type="InterPro" id="IPR059066">
    <property type="entry name" value="Ig_Tag1-like_5th"/>
</dbReference>
<evidence type="ECO:0000313" key="4">
    <source>
        <dbReference type="EMBL" id="ORY03120.1"/>
    </source>
</evidence>
<keyword evidence="2" id="KW-0812">Transmembrane</keyword>
<dbReference type="PANTHER" id="PTHR35895:SF1">
    <property type="entry name" value="LIPID-BINDING SERUM GLYCOPROTEIN C-TERMINAL DOMAIN-CONTAINING PROTEIN"/>
    <property type="match status" value="1"/>
</dbReference>
<dbReference type="InParanoid" id="A0A1Y1YYK3"/>
<dbReference type="Pfam" id="PF26153">
    <property type="entry name" value="LEA-2L_5"/>
    <property type="match status" value="1"/>
</dbReference>
<dbReference type="InterPro" id="IPR022185">
    <property type="entry name" value="DUF3712"/>
</dbReference>
<feature type="compositionally biased region" description="Polar residues" evidence="1">
    <location>
        <begin position="1"/>
        <end position="11"/>
    </location>
</feature>
<evidence type="ECO:0000256" key="1">
    <source>
        <dbReference type="SAM" id="MobiDB-lite"/>
    </source>
</evidence>
<dbReference type="OrthoDB" id="10039566at2759"/>
<dbReference type="STRING" id="1314790.A0A1Y1YYK3"/>
<organism evidence="4 5">
    <name type="scientific">Basidiobolus meristosporus CBS 931.73</name>
    <dbReference type="NCBI Taxonomy" id="1314790"/>
    <lineage>
        <taxon>Eukaryota</taxon>
        <taxon>Fungi</taxon>
        <taxon>Fungi incertae sedis</taxon>
        <taxon>Zoopagomycota</taxon>
        <taxon>Entomophthoromycotina</taxon>
        <taxon>Basidiobolomycetes</taxon>
        <taxon>Basidiobolales</taxon>
        <taxon>Basidiobolaceae</taxon>
        <taxon>Basidiobolus</taxon>
    </lineage>
</organism>
<dbReference type="Pfam" id="PF12505">
    <property type="entry name" value="DUF3712"/>
    <property type="match status" value="1"/>
</dbReference>
<comment type="caution">
    <text evidence="4">The sequence shown here is derived from an EMBL/GenBank/DDBJ whole genome shotgun (WGS) entry which is preliminary data.</text>
</comment>
<name>A0A1Y1YYK3_9FUNG</name>
<feature type="compositionally biased region" description="Polar residues" evidence="1">
    <location>
        <begin position="72"/>
        <end position="86"/>
    </location>
</feature>
<accession>A0A1Y1YYK3</accession>
<keyword evidence="5" id="KW-1185">Reference proteome</keyword>
<gene>
    <name evidence="4" type="ORF">K493DRAFT_334391</name>
</gene>
<sequence>MSFENLQQSKNHVAVQLPKPPNLTSSQHVNLESTNPYDNTEIDNDQGNIINRQVDVSKANYKGKHLEFGNSSVEDCTNNNQGQNHTSDIDDTFTDPAYAQEALNQPLEASSSIDRQKRGIWTNHPEQDCDRNEDEHAPLLGVSQRSRASGLSLREGFARSLFSYILTSSKAMAKHIRAWWQRLSFIWRWVLIALIILLAQLLLFALAIRLVKPGLAKDILKSSELTFSSATISHFQESSFRVMTNASIANFPEYSVTSEPTTINVLYQDRLMGKIDIPGISLGPHSSWFMVNSTMEIREPHTMNDFMDDLMTTDNLTWSLQGNLILHSDESKTQNFTFTKDVQLHGLTTVRDLTMPFLDLSANDDEGDVRVDAAISLINPSNMTVFLENIPFDMHYNGVRLTQLQAEDVTLTPGENRMTISGRIHPDSEQDYEAVSEFVSRYLRGESTTVHIRGSESSIATPWLAKVIQSMQATAPISGWSTPPIITEASVQNISSGFLGTDLVPVISGSFRAKIKRPTSFPMKVRYLTQFSELCIYHRVADEKCIPFARLALMSVPTESTTASDFVTISANFDRAPLMPIKDKDTFEYVVRRLFADDDLSFKIAGATSIVVDTMWGAMELDLQDVERDFSITGMANFRNQPPSITKMNLVKAKSELAFELEVSLYNPGNFTSSWGPLMFDLVLEGTHIGQVLIPDFRIKPGENRIPCVGHLFTSGNDQVNHAIRSILSSYISGSETALSIAGNEYTTEIPRLSNWFKNFTSVVSIPGASESLVADSVFHMIFVSFTTHILNPMQQVPLTINYINATLSAEEQSIARIEANLQNSWWLSPMTIPPGEFQRTPRLPLLFNPAGYKFLRESGKRTVEVDMVGHVLVVVNEVQMLLEFQEKGIPVLIDARFL</sequence>
<dbReference type="PANTHER" id="PTHR35895">
    <property type="entry name" value="CHROMOSOME 16, WHOLE GENOME SHOTGUN SEQUENCE"/>
    <property type="match status" value="1"/>
</dbReference>
<dbReference type="EMBL" id="MCFE01000050">
    <property type="protein sequence ID" value="ORY03120.1"/>
    <property type="molecule type" value="Genomic_DNA"/>
</dbReference>
<feature type="transmembrane region" description="Helical" evidence="2">
    <location>
        <begin position="185"/>
        <end position="208"/>
    </location>
</feature>
<reference evidence="4 5" key="1">
    <citation type="submission" date="2016-07" db="EMBL/GenBank/DDBJ databases">
        <title>Pervasive Adenine N6-methylation of Active Genes in Fungi.</title>
        <authorList>
            <consortium name="DOE Joint Genome Institute"/>
            <person name="Mondo S.J."/>
            <person name="Dannebaum R.O."/>
            <person name="Kuo R.C."/>
            <person name="Labutti K."/>
            <person name="Haridas S."/>
            <person name="Kuo A."/>
            <person name="Salamov A."/>
            <person name="Ahrendt S.R."/>
            <person name="Lipzen A."/>
            <person name="Sullivan W."/>
            <person name="Andreopoulos W.B."/>
            <person name="Clum A."/>
            <person name="Lindquist E."/>
            <person name="Daum C."/>
            <person name="Ramamoorthy G.K."/>
            <person name="Gryganskyi A."/>
            <person name="Culley D."/>
            <person name="Magnuson J.K."/>
            <person name="James T.Y."/>
            <person name="O'Malley M.A."/>
            <person name="Stajich J.E."/>
            <person name="Spatafora J.W."/>
            <person name="Visel A."/>
            <person name="Grigoriev I.V."/>
        </authorList>
    </citation>
    <scope>NUCLEOTIDE SEQUENCE [LARGE SCALE GENOMIC DNA]</scope>
    <source>
        <strain evidence="4 5">CBS 931.73</strain>
    </source>
</reference>
<dbReference type="AlphaFoldDB" id="A0A1Y1YYK3"/>
<feature type="region of interest" description="Disordered" evidence="1">
    <location>
        <begin position="72"/>
        <end position="92"/>
    </location>
</feature>
<evidence type="ECO:0000256" key="2">
    <source>
        <dbReference type="SAM" id="Phobius"/>
    </source>
</evidence>